<dbReference type="Proteomes" id="UP000676506">
    <property type="component" value="Chromosome 1"/>
</dbReference>
<protein>
    <submittedName>
        <fullName evidence="2">Uncharacterized protein</fullName>
    </submittedName>
</protein>
<proteinExistence type="predicted"/>
<evidence type="ECO:0000256" key="1">
    <source>
        <dbReference type="SAM" id="MobiDB-lite"/>
    </source>
</evidence>
<feature type="region of interest" description="Disordered" evidence="1">
    <location>
        <begin position="87"/>
        <end position="114"/>
    </location>
</feature>
<keyword evidence="3" id="KW-1185">Reference proteome</keyword>
<sequence length="114" mass="12691">MLKWLKKADKASQAATCAAKTPLWTSTKSTTAVENAFEHWKKHGAEFPEFQNAKQYVEGAKSFFNDPPAGTLPKVRPNGDKLFYNPANDSVQAADGAPRTMFRPADGINYWNKQ</sequence>
<reference evidence="2 3" key="1">
    <citation type="submission" date="2021-03" db="EMBL/GenBank/DDBJ databases">
        <title>Genomic and phenotypic characterization of Chloracidobacterium isolates provides evidence for multiple species.</title>
        <authorList>
            <person name="Saini M.K."/>
            <person name="Costas A.M.G."/>
            <person name="Tank M."/>
            <person name="Bryant D.A."/>
        </authorList>
    </citation>
    <scope>NUCLEOTIDE SEQUENCE [LARGE SCALE GENOMIC DNA]</scope>
    <source>
        <strain evidence="2 3">BV2-C</strain>
    </source>
</reference>
<dbReference type="EMBL" id="CP072648">
    <property type="protein sequence ID" value="QUW02596.1"/>
    <property type="molecule type" value="Genomic_DNA"/>
</dbReference>
<gene>
    <name evidence="2" type="ORF">J8C06_09625</name>
</gene>
<evidence type="ECO:0000313" key="2">
    <source>
        <dbReference type="EMBL" id="QUW02596.1"/>
    </source>
</evidence>
<evidence type="ECO:0000313" key="3">
    <source>
        <dbReference type="Proteomes" id="UP000676506"/>
    </source>
</evidence>
<accession>A0ABX8B7G1</accession>
<organism evidence="2 3">
    <name type="scientific">Chloracidobacterium validum</name>
    <dbReference type="NCBI Taxonomy" id="2821543"/>
    <lineage>
        <taxon>Bacteria</taxon>
        <taxon>Pseudomonadati</taxon>
        <taxon>Acidobacteriota</taxon>
        <taxon>Terriglobia</taxon>
        <taxon>Terriglobales</taxon>
        <taxon>Acidobacteriaceae</taxon>
        <taxon>Chloracidobacterium</taxon>
    </lineage>
</organism>
<name>A0ABX8B7G1_9BACT</name>
<dbReference type="RefSeq" id="WP_211428487.1">
    <property type="nucleotide sequence ID" value="NZ_CP072648.1"/>
</dbReference>